<dbReference type="PANTHER" id="PTHR19346:SF4">
    <property type="entry name" value="SUGAR PHOSPHATE TRANSPORTER DOMAIN-CONTAINING PROTEIN"/>
    <property type="match status" value="1"/>
</dbReference>
<feature type="transmembrane region" description="Helical" evidence="2">
    <location>
        <begin position="268"/>
        <end position="287"/>
    </location>
</feature>
<evidence type="ECO:0000256" key="1">
    <source>
        <dbReference type="SAM" id="MobiDB-lite"/>
    </source>
</evidence>
<feature type="transmembrane region" description="Helical" evidence="2">
    <location>
        <begin position="477"/>
        <end position="496"/>
    </location>
</feature>
<keyword evidence="2" id="KW-1133">Transmembrane helix</keyword>
<dbReference type="InterPro" id="IPR026505">
    <property type="entry name" value="Solute_c_fam_35_mem_F3/F4"/>
</dbReference>
<feature type="transmembrane region" description="Helical" evidence="2">
    <location>
        <begin position="448"/>
        <end position="471"/>
    </location>
</feature>
<evidence type="ECO:0000313" key="4">
    <source>
        <dbReference type="RefSeq" id="XP_013779879.2"/>
    </source>
</evidence>
<feature type="compositionally biased region" description="Basic and acidic residues" evidence="1">
    <location>
        <begin position="51"/>
        <end position="64"/>
    </location>
</feature>
<dbReference type="SUPFAM" id="SSF103481">
    <property type="entry name" value="Multidrug resistance efflux transporter EmrE"/>
    <property type="match status" value="1"/>
</dbReference>
<name>A0ABM1BDP4_LIMPO</name>
<evidence type="ECO:0000256" key="2">
    <source>
        <dbReference type="SAM" id="Phobius"/>
    </source>
</evidence>
<accession>A0ABM1BDP4</accession>
<feature type="region of interest" description="Disordered" evidence="1">
    <location>
        <begin position="115"/>
        <end position="138"/>
    </location>
</feature>
<feature type="transmembrane region" description="Helical" evidence="2">
    <location>
        <begin position="348"/>
        <end position="371"/>
    </location>
</feature>
<dbReference type="Proteomes" id="UP000694941">
    <property type="component" value="Unplaced"/>
</dbReference>
<feature type="region of interest" description="Disordered" evidence="1">
    <location>
        <begin position="514"/>
        <end position="539"/>
    </location>
</feature>
<keyword evidence="2" id="KW-0472">Membrane</keyword>
<feature type="transmembrane region" description="Helical" evidence="2">
    <location>
        <begin position="383"/>
        <end position="406"/>
    </location>
</feature>
<feature type="compositionally biased region" description="Basic and acidic residues" evidence="1">
    <location>
        <begin position="516"/>
        <end position="525"/>
    </location>
</feature>
<keyword evidence="2" id="KW-0812">Transmembrane</keyword>
<dbReference type="GeneID" id="106464298"/>
<feature type="compositionally biased region" description="Acidic residues" evidence="1">
    <location>
        <begin position="115"/>
        <end position="130"/>
    </location>
</feature>
<feature type="region of interest" description="Disordered" evidence="1">
    <location>
        <begin position="42"/>
        <end position="65"/>
    </location>
</feature>
<reference evidence="4" key="1">
    <citation type="submission" date="2025-08" db="UniProtKB">
        <authorList>
            <consortium name="RefSeq"/>
        </authorList>
    </citation>
    <scope>IDENTIFICATION</scope>
    <source>
        <tissue evidence="4">Muscle</tissue>
    </source>
</reference>
<feature type="transmembrane region" description="Helical" evidence="2">
    <location>
        <begin position="324"/>
        <end position="342"/>
    </location>
</feature>
<gene>
    <name evidence="4" type="primary">LOC106464298</name>
</gene>
<evidence type="ECO:0000313" key="3">
    <source>
        <dbReference type="Proteomes" id="UP000694941"/>
    </source>
</evidence>
<protein>
    <submittedName>
        <fullName evidence="4">Thiamine transporter SLC35F3</fullName>
    </submittedName>
</protein>
<sequence length="539" mass="59457">MIYKNTQKTMVVEEEKVNTRRKLPALKVLAKPLPPPVVVITSEIDSSRGNTRTEETSGETKNEELSTSYQSTAIDILANGVCQAGNLNPFAMSSLRPHAQDSLAVMPTCETADNEENVTGENQDDPEDIVNESQNDGAKQNCLREQTQIISIGMFLMVLLATCWVSVAHLLNSTYLNNVYVRVLVPNSSSPAGSEKGSSTIAHAPTMTSSSYDAPFFTTWFCTIWNAFFFPVYMGARLCSRTPPTACSKVLKECVQGFREKGFTVVQFLGRCGLFCLLWVVTNYMFIHSLRILDTTVVVALYSSSVSFVYLLSWVVLHEQFVGIRIVAVILCNTGISLLAYMDGASRTLTLGGVILASASAVGSAVYKVFFKKFIGEVTFGQLSLFFTIIGLFNALLIWPLFVGLYFTHAETIFWNQLPWPLLGGAASLSLVANLLGNFGVLWTYEVFLTLGLVLAVPVSAVIDIRVYGVVFRGMKLVGVILINIGFLLVLSPSNWPDYLSKMLLTRKRTFKKKPEKNSELETSKGQKSRLRTLSGHVK</sequence>
<dbReference type="PANTHER" id="PTHR19346">
    <property type="entry name" value="SUGAR PHOSPHATE TRANSPORTER DOMAIN-CONTAINING PROTEIN"/>
    <property type="match status" value="1"/>
</dbReference>
<feature type="transmembrane region" description="Helical" evidence="2">
    <location>
        <begin position="299"/>
        <end position="317"/>
    </location>
</feature>
<dbReference type="InterPro" id="IPR037185">
    <property type="entry name" value="EmrE-like"/>
</dbReference>
<keyword evidence="3" id="KW-1185">Reference proteome</keyword>
<organism evidence="3 4">
    <name type="scientific">Limulus polyphemus</name>
    <name type="common">Atlantic horseshoe crab</name>
    <dbReference type="NCBI Taxonomy" id="6850"/>
    <lineage>
        <taxon>Eukaryota</taxon>
        <taxon>Metazoa</taxon>
        <taxon>Ecdysozoa</taxon>
        <taxon>Arthropoda</taxon>
        <taxon>Chelicerata</taxon>
        <taxon>Merostomata</taxon>
        <taxon>Xiphosura</taxon>
        <taxon>Limulidae</taxon>
        <taxon>Limulus</taxon>
    </lineage>
</organism>
<dbReference type="RefSeq" id="XP_013779879.2">
    <property type="nucleotide sequence ID" value="XM_013924425.2"/>
</dbReference>
<feature type="transmembrane region" description="Helical" evidence="2">
    <location>
        <begin position="149"/>
        <end position="171"/>
    </location>
</feature>
<feature type="transmembrane region" description="Helical" evidence="2">
    <location>
        <begin position="214"/>
        <end position="233"/>
    </location>
</feature>
<proteinExistence type="predicted"/>